<name>A0ABN1GNA0_9BACI</name>
<comment type="similarity">
    <text evidence="1">Belongs to the N(4)/N(6)-methyltransferase family.</text>
</comment>
<dbReference type="GO" id="GO:0008168">
    <property type="term" value="F:methyltransferase activity"/>
    <property type="evidence" value="ECO:0007669"/>
    <property type="project" value="UniProtKB-KW"/>
</dbReference>
<protein>
    <submittedName>
        <fullName evidence="6">DNA methyltransferase</fullName>
    </submittedName>
</protein>
<evidence type="ECO:0000259" key="5">
    <source>
        <dbReference type="Pfam" id="PF01555"/>
    </source>
</evidence>
<comment type="caution">
    <text evidence="6">The sequence shown here is derived from an EMBL/GenBank/DDBJ whole genome shotgun (WGS) entry which is preliminary data.</text>
</comment>
<organism evidence="6 7">
    <name type="scientific">Virgibacillus siamensis</name>
    <dbReference type="NCBI Taxonomy" id="480071"/>
    <lineage>
        <taxon>Bacteria</taxon>
        <taxon>Bacillati</taxon>
        <taxon>Bacillota</taxon>
        <taxon>Bacilli</taxon>
        <taxon>Bacillales</taxon>
        <taxon>Bacillaceae</taxon>
        <taxon>Virgibacillus</taxon>
    </lineage>
</organism>
<dbReference type="RefSeq" id="WP_343816216.1">
    <property type="nucleotide sequence ID" value="NZ_BAAADS010000025.1"/>
</dbReference>
<evidence type="ECO:0000256" key="2">
    <source>
        <dbReference type="ARBA" id="ARBA00022603"/>
    </source>
</evidence>
<evidence type="ECO:0000256" key="3">
    <source>
        <dbReference type="ARBA" id="ARBA00022679"/>
    </source>
</evidence>
<dbReference type="InterPro" id="IPR002052">
    <property type="entry name" value="DNA_methylase_N6_adenine_CS"/>
</dbReference>
<dbReference type="InterPro" id="IPR029063">
    <property type="entry name" value="SAM-dependent_MTases_sf"/>
</dbReference>
<evidence type="ECO:0000256" key="1">
    <source>
        <dbReference type="ARBA" id="ARBA00006594"/>
    </source>
</evidence>
<gene>
    <name evidence="6" type="ORF">GCM10009001_35460</name>
</gene>
<keyword evidence="2 6" id="KW-0489">Methyltransferase</keyword>
<dbReference type="GO" id="GO:0032259">
    <property type="term" value="P:methylation"/>
    <property type="evidence" value="ECO:0007669"/>
    <property type="project" value="UniProtKB-KW"/>
</dbReference>
<proteinExistence type="inferred from homology"/>
<sequence>MANEKEQLSFEEEKSNAENEPVVCLGMTFRNDDERREYFRNELRMKLPELKKIEGFPIGEDEDIIAMSDPPYYTACPNPWVNEFIKHWEGIKEKKITKYHREPFASDVREGKSNSIYRAHTYHTKVPHKAIMHFILHYTQPGDIVFDGFSGTGMTGVAAQFCNKKEEVESLGYKVQNGKVLKKIELEDGKYDWEEFSTVGKRKAVLSDLAPAATFISRNYNAPINYLTFERKLKEIVDELEKKYGWMYQTKHNNEGMGTINSVVWSDVFICPNCSNDIIYWNSAVSKEAGKALDEFFCPTCSSIVTKRKLEKKWETELDVSTLKPFKKVKQVPVLISYTYKKKRYQKNPDENDLEILKKIEDELMDFQYPNNLLPDGFNTNQPGISHGINRIHHFYTKRNLLALSMLSSLCKEDPDLNFILTGISNRASKMNRIHLKNFFFGGGGWNPGEQKGTLYVSSLPIETSIIELVKDRARAYKSIFSYQKNYGEVIINTSSAESQSMVDNSVDYIFLDPPFGSNINYSELNFLWESWLRVWTNNKREAIENKTQGKGIEEYKELMLACFREAFRILKPNRWMTVEFSNTNASVWNSIQTALTEAGFIVANVAALDKKQGGFKAITGTTAVKQDLIISVYKPDTELLNKIYIERNRPESILIFVSEHLEQLPVFIGKNKQAELIVERTPRVLFDRMVAYYVQRGLPVPVSSSEFQAMVSEKFPMREGMAFLENQVAEYDKKRTLIKDFAQMSLFVSDESSAIEWIRQQFMKKPQTRQDIQPTFMKEIQHIAKHELLPELDELLYQNFLVYEGDGSVPDQIMAYLRRNYKDLRGLESIDQKAIEKAKNRWYVPDPTKQADLEKLREKSLLREFEGYLEQLEGNKKKLKQFRTEAVRAGFKKAYGDKDFEKIVKVGERLPEKIIQEDDKLLMYFDNACIRLGL</sequence>
<dbReference type="Pfam" id="PF01555">
    <property type="entry name" value="N6_N4_Mtase"/>
    <property type="match status" value="2"/>
</dbReference>
<reference evidence="6 7" key="1">
    <citation type="journal article" date="2019" name="Int. J. Syst. Evol. Microbiol.">
        <title>The Global Catalogue of Microorganisms (GCM) 10K type strain sequencing project: providing services to taxonomists for standard genome sequencing and annotation.</title>
        <authorList>
            <consortium name="The Broad Institute Genomics Platform"/>
            <consortium name="The Broad Institute Genome Sequencing Center for Infectious Disease"/>
            <person name="Wu L."/>
            <person name="Ma J."/>
        </authorList>
    </citation>
    <scope>NUCLEOTIDE SEQUENCE [LARGE SCALE GENOMIC DNA]</scope>
    <source>
        <strain evidence="6 7">JCM 15395</strain>
    </source>
</reference>
<accession>A0ABN1GNA0</accession>
<evidence type="ECO:0000256" key="4">
    <source>
        <dbReference type="ARBA" id="ARBA00022747"/>
    </source>
</evidence>
<dbReference type="Proteomes" id="UP001500866">
    <property type="component" value="Unassembled WGS sequence"/>
</dbReference>
<dbReference type="PROSITE" id="PS00092">
    <property type="entry name" value="N6_MTASE"/>
    <property type="match status" value="1"/>
</dbReference>
<keyword evidence="7" id="KW-1185">Reference proteome</keyword>
<feature type="domain" description="DNA methylase N-4/N-6" evidence="5">
    <location>
        <begin position="60"/>
        <end position="165"/>
    </location>
</feature>
<evidence type="ECO:0000313" key="6">
    <source>
        <dbReference type="EMBL" id="GAA0615068.1"/>
    </source>
</evidence>
<dbReference type="InterPro" id="IPR002941">
    <property type="entry name" value="DNA_methylase_N4/N6"/>
</dbReference>
<dbReference type="Gene3D" id="3.40.50.150">
    <property type="entry name" value="Vaccinia Virus protein VP39"/>
    <property type="match status" value="2"/>
</dbReference>
<keyword evidence="3" id="KW-0808">Transferase</keyword>
<dbReference type="SUPFAM" id="SSF53335">
    <property type="entry name" value="S-adenosyl-L-methionine-dependent methyltransferases"/>
    <property type="match status" value="2"/>
</dbReference>
<evidence type="ECO:0000313" key="7">
    <source>
        <dbReference type="Proteomes" id="UP001500866"/>
    </source>
</evidence>
<keyword evidence="4" id="KW-0680">Restriction system</keyword>
<feature type="domain" description="DNA methylase N-4/N-6" evidence="5">
    <location>
        <begin position="507"/>
        <end position="639"/>
    </location>
</feature>
<dbReference type="EMBL" id="BAAADS010000025">
    <property type="protein sequence ID" value="GAA0615068.1"/>
    <property type="molecule type" value="Genomic_DNA"/>
</dbReference>